<dbReference type="HOGENOM" id="CLU_107238_0_0_1"/>
<dbReference type="OrthoDB" id="3159957at2759"/>
<evidence type="ECO:0000313" key="3">
    <source>
        <dbReference type="Proteomes" id="UP000054217"/>
    </source>
</evidence>
<keyword evidence="1" id="KW-0472">Membrane</keyword>
<feature type="transmembrane region" description="Helical" evidence="1">
    <location>
        <begin position="111"/>
        <end position="132"/>
    </location>
</feature>
<feature type="transmembrane region" description="Helical" evidence="1">
    <location>
        <begin position="49"/>
        <end position="68"/>
    </location>
</feature>
<organism evidence="2 3">
    <name type="scientific">Pisolithus tinctorius Marx 270</name>
    <dbReference type="NCBI Taxonomy" id="870435"/>
    <lineage>
        <taxon>Eukaryota</taxon>
        <taxon>Fungi</taxon>
        <taxon>Dikarya</taxon>
        <taxon>Basidiomycota</taxon>
        <taxon>Agaricomycotina</taxon>
        <taxon>Agaricomycetes</taxon>
        <taxon>Agaricomycetidae</taxon>
        <taxon>Boletales</taxon>
        <taxon>Sclerodermatineae</taxon>
        <taxon>Pisolithaceae</taxon>
        <taxon>Pisolithus</taxon>
    </lineage>
</organism>
<name>A0A0C3NC11_PISTI</name>
<feature type="transmembrane region" description="Helical" evidence="1">
    <location>
        <begin position="74"/>
        <end position="99"/>
    </location>
</feature>
<keyword evidence="3" id="KW-1185">Reference proteome</keyword>
<dbReference type="Proteomes" id="UP000054217">
    <property type="component" value="Unassembled WGS sequence"/>
</dbReference>
<proteinExistence type="predicted"/>
<keyword evidence="1" id="KW-0812">Transmembrane</keyword>
<dbReference type="AlphaFoldDB" id="A0A0C3NC11"/>
<protein>
    <submittedName>
        <fullName evidence="2">Uncharacterized protein</fullName>
    </submittedName>
</protein>
<sequence length="173" mass="19365">MANRKLGEPRDVNAILTTHFEKCAELVQRYTDMVISALVTRIREFEVKLIAMTFVTILFTLPILPILSFVGIPILVMSSVVYCAAGCAVSACLAAESVILWMTRCTLRSRVLIAVFATTFLLSVYLPCRFILLVQFNGLSGVTEWVTEAKQCFLPKRERERPDGPDVAIQHPK</sequence>
<gene>
    <name evidence="2" type="ORF">M404DRAFT_1009015</name>
</gene>
<dbReference type="InParanoid" id="A0A0C3NC11"/>
<accession>A0A0C3NC11</accession>
<evidence type="ECO:0000256" key="1">
    <source>
        <dbReference type="SAM" id="Phobius"/>
    </source>
</evidence>
<keyword evidence="1" id="KW-1133">Transmembrane helix</keyword>
<reference evidence="3" key="2">
    <citation type="submission" date="2015-01" db="EMBL/GenBank/DDBJ databases">
        <title>Evolutionary Origins and Diversification of the Mycorrhizal Mutualists.</title>
        <authorList>
            <consortium name="DOE Joint Genome Institute"/>
            <consortium name="Mycorrhizal Genomics Consortium"/>
            <person name="Kohler A."/>
            <person name="Kuo A."/>
            <person name="Nagy L.G."/>
            <person name="Floudas D."/>
            <person name="Copeland A."/>
            <person name="Barry K.W."/>
            <person name="Cichocki N."/>
            <person name="Veneault-Fourrey C."/>
            <person name="LaButti K."/>
            <person name="Lindquist E.A."/>
            <person name="Lipzen A."/>
            <person name="Lundell T."/>
            <person name="Morin E."/>
            <person name="Murat C."/>
            <person name="Riley R."/>
            <person name="Ohm R."/>
            <person name="Sun H."/>
            <person name="Tunlid A."/>
            <person name="Henrissat B."/>
            <person name="Grigoriev I.V."/>
            <person name="Hibbett D.S."/>
            <person name="Martin F."/>
        </authorList>
    </citation>
    <scope>NUCLEOTIDE SEQUENCE [LARGE SCALE GENOMIC DNA]</scope>
    <source>
        <strain evidence="3">Marx 270</strain>
    </source>
</reference>
<evidence type="ECO:0000313" key="2">
    <source>
        <dbReference type="EMBL" id="KIN93350.1"/>
    </source>
</evidence>
<dbReference type="EMBL" id="KN832177">
    <property type="protein sequence ID" value="KIN93350.1"/>
    <property type="molecule type" value="Genomic_DNA"/>
</dbReference>
<reference evidence="2 3" key="1">
    <citation type="submission" date="2014-04" db="EMBL/GenBank/DDBJ databases">
        <authorList>
            <consortium name="DOE Joint Genome Institute"/>
            <person name="Kuo A."/>
            <person name="Kohler A."/>
            <person name="Costa M.D."/>
            <person name="Nagy L.G."/>
            <person name="Floudas D."/>
            <person name="Copeland A."/>
            <person name="Barry K.W."/>
            <person name="Cichocki N."/>
            <person name="Veneault-Fourrey C."/>
            <person name="LaButti K."/>
            <person name="Lindquist E.A."/>
            <person name="Lipzen A."/>
            <person name="Lundell T."/>
            <person name="Morin E."/>
            <person name="Murat C."/>
            <person name="Sun H."/>
            <person name="Tunlid A."/>
            <person name="Henrissat B."/>
            <person name="Grigoriev I.V."/>
            <person name="Hibbett D.S."/>
            <person name="Martin F."/>
            <person name="Nordberg H.P."/>
            <person name="Cantor M.N."/>
            <person name="Hua S.X."/>
        </authorList>
    </citation>
    <scope>NUCLEOTIDE SEQUENCE [LARGE SCALE GENOMIC DNA]</scope>
    <source>
        <strain evidence="2 3">Marx 270</strain>
    </source>
</reference>
<dbReference type="STRING" id="870435.A0A0C3NC11"/>